<dbReference type="OrthoDB" id="1371764at2"/>
<proteinExistence type="predicted"/>
<dbReference type="PROSITE" id="PS51257">
    <property type="entry name" value="PROKAR_LIPOPROTEIN"/>
    <property type="match status" value="1"/>
</dbReference>
<dbReference type="RefSeq" id="WP_068844342.1">
    <property type="nucleotide sequence ID" value="NZ_FRBT01000006.1"/>
</dbReference>
<reference evidence="2" key="1">
    <citation type="submission" date="2016-11" db="EMBL/GenBank/DDBJ databases">
        <authorList>
            <person name="Varghese N."/>
            <person name="Submissions S."/>
        </authorList>
    </citation>
    <scope>NUCLEOTIDE SEQUENCE [LARGE SCALE GENOMIC DNA]</scope>
    <source>
        <strain evidence="2">DSM 24724</strain>
    </source>
</reference>
<accession>A0A1M7ITD2</accession>
<dbReference type="Proteomes" id="UP000184028">
    <property type="component" value="Unassembled WGS sequence"/>
</dbReference>
<dbReference type="AlphaFoldDB" id="A0A1M7ITD2"/>
<organism evidence="1 2">
    <name type="scientific">Flavobacterium chilense</name>
    <dbReference type="NCBI Taxonomy" id="946677"/>
    <lineage>
        <taxon>Bacteria</taxon>
        <taxon>Pseudomonadati</taxon>
        <taxon>Bacteroidota</taxon>
        <taxon>Flavobacteriia</taxon>
        <taxon>Flavobacteriales</taxon>
        <taxon>Flavobacteriaceae</taxon>
        <taxon>Flavobacterium</taxon>
    </lineage>
</organism>
<keyword evidence="2" id="KW-1185">Reference proteome</keyword>
<name>A0A1M7ITD2_9FLAO</name>
<protein>
    <submittedName>
        <fullName evidence="1">Uncharacterized protein</fullName>
    </submittedName>
</protein>
<evidence type="ECO:0000313" key="2">
    <source>
        <dbReference type="Proteomes" id="UP000184028"/>
    </source>
</evidence>
<gene>
    <name evidence="1" type="ORF">SAMN05444484_10642</name>
</gene>
<sequence length="159" mass="19088">MVLNKRIISIFIVFYILTACDGTLGGFDTIKFFTSKNELNEAINNLYVNHSEYKVPNELEKFNNWKKSGYDFLEAYTFYFDKNPKEFYYVSFVGDDETFRDTTHVDIAIRSVFIIDKKKWLKEEDFNEEEKIRIQKRFKDEIISKLEEYTKTKSEDLNE</sequence>
<dbReference type="EMBL" id="FRBT01000006">
    <property type="protein sequence ID" value="SHM44062.1"/>
    <property type="molecule type" value="Genomic_DNA"/>
</dbReference>
<evidence type="ECO:0000313" key="1">
    <source>
        <dbReference type="EMBL" id="SHM44062.1"/>
    </source>
</evidence>